<evidence type="ECO:0000313" key="7">
    <source>
        <dbReference type="Proteomes" id="UP001152797"/>
    </source>
</evidence>
<feature type="chain" id="PRO_5043272641" evidence="3">
    <location>
        <begin position="23"/>
        <end position="321"/>
    </location>
</feature>
<gene>
    <name evidence="5" type="ORF">C1SCF055_LOCUS30960</name>
</gene>
<protein>
    <submittedName>
        <fullName evidence="6">NAD-dependent epimerase/dehydratase domain-containing protein</fullName>
    </submittedName>
</protein>
<keyword evidence="3" id="KW-0732">Signal</keyword>
<dbReference type="Gene3D" id="3.90.25.10">
    <property type="entry name" value="UDP-galactose 4-epimerase, domain 1"/>
    <property type="match status" value="1"/>
</dbReference>
<evidence type="ECO:0000256" key="1">
    <source>
        <dbReference type="ARBA" id="ARBA00022857"/>
    </source>
</evidence>
<dbReference type="EMBL" id="CAMXCT010003580">
    <property type="protein sequence ID" value="CAI4005216.1"/>
    <property type="molecule type" value="Genomic_DNA"/>
</dbReference>
<dbReference type="Proteomes" id="UP001152797">
    <property type="component" value="Unassembled WGS sequence"/>
</dbReference>
<dbReference type="PANTHER" id="PTHR43103">
    <property type="entry name" value="NUCLEOSIDE-DIPHOSPHATE-SUGAR EPIMERASE"/>
    <property type="match status" value="1"/>
</dbReference>
<evidence type="ECO:0000256" key="3">
    <source>
        <dbReference type="SAM" id="SignalP"/>
    </source>
</evidence>
<evidence type="ECO:0000259" key="4">
    <source>
        <dbReference type="Pfam" id="PF01370"/>
    </source>
</evidence>
<evidence type="ECO:0000313" key="6">
    <source>
        <dbReference type="EMBL" id="CAL4792528.1"/>
    </source>
</evidence>
<keyword evidence="7" id="KW-1185">Reference proteome</keyword>
<dbReference type="EMBL" id="CAMXCT030003580">
    <property type="protein sequence ID" value="CAL4792528.1"/>
    <property type="molecule type" value="Genomic_DNA"/>
</dbReference>
<organism evidence="5">
    <name type="scientific">Cladocopium goreaui</name>
    <dbReference type="NCBI Taxonomy" id="2562237"/>
    <lineage>
        <taxon>Eukaryota</taxon>
        <taxon>Sar</taxon>
        <taxon>Alveolata</taxon>
        <taxon>Dinophyceae</taxon>
        <taxon>Suessiales</taxon>
        <taxon>Symbiodiniaceae</taxon>
        <taxon>Cladocopium</taxon>
    </lineage>
</organism>
<dbReference type="AlphaFoldDB" id="A0A9P1GBZ5"/>
<keyword evidence="2" id="KW-0119">Carbohydrate metabolism</keyword>
<dbReference type="Gene3D" id="3.40.50.720">
    <property type="entry name" value="NAD(P)-binding Rossmann-like Domain"/>
    <property type="match status" value="1"/>
</dbReference>
<dbReference type="SUPFAM" id="SSF51735">
    <property type="entry name" value="NAD(P)-binding Rossmann-fold domains"/>
    <property type="match status" value="1"/>
</dbReference>
<dbReference type="OrthoDB" id="411629at2759"/>
<reference evidence="6 7" key="2">
    <citation type="submission" date="2024-05" db="EMBL/GenBank/DDBJ databases">
        <authorList>
            <person name="Chen Y."/>
            <person name="Shah S."/>
            <person name="Dougan E. K."/>
            <person name="Thang M."/>
            <person name="Chan C."/>
        </authorList>
    </citation>
    <scope>NUCLEOTIDE SEQUENCE [LARGE SCALE GENOMIC DNA]</scope>
</reference>
<reference evidence="5" key="1">
    <citation type="submission" date="2022-10" db="EMBL/GenBank/DDBJ databases">
        <authorList>
            <person name="Chen Y."/>
            <person name="Dougan E. K."/>
            <person name="Chan C."/>
            <person name="Rhodes N."/>
            <person name="Thang M."/>
        </authorList>
    </citation>
    <scope>NUCLEOTIDE SEQUENCE</scope>
</reference>
<evidence type="ECO:0000256" key="2">
    <source>
        <dbReference type="ARBA" id="ARBA00023277"/>
    </source>
</evidence>
<name>A0A9P1GBZ5_9DINO</name>
<evidence type="ECO:0000313" key="5">
    <source>
        <dbReference type="EMBL" id="CAI4005216.1"/>
    </source>
</evidence>
<dbReference type="PANTHER" id="PTHR43103:SF3">
    <property type="entry name" value="ADP-L-GLYCERO-D-MANNO-HEPTOSE-6-EPIMERASE"/>
    <property type="match status" value="1"/>
</dbReference>
<sequence length="321" mass="35206">MKVVITGGFGFLGLHLCKRLLAIGELTSADDEKKEVKQVILFDLGEAKDVPEDPRLRIVTGDITDASECEKLIDEATAATAVQHADKDGMVIFHLASVMSGDGETDFDVCWRVNLEGTRNLLEVCRKRVGCKFIFASSGACFGERPEGPETDLTKFLPSTSYGMTKACCELMINDYTRRNFLDGRVARLPTVIPRPERNSGLPAAFSDVLREPLLGKDCVLNLPPDMPHAVCGYRVLVRNLLHLADLPAAAFADSTDRSMNLPCLSLTLQQLYEALQSLVPSARLGKVSYEPDVNLTAKLKTFHRNMLATRARSMGMVADA</sequence>
<feature type="domain" description="NAD-dependent epimerase/dehydratase" evidence="4">
    <location>
        <begin position="3"/>
        <end position="199"/>
    </location>
</feature>
<accession>A0A9P1GBZ5</accession>
<keyword evidence="1" id="KW-0521">NADP</keyword>
<dbReference type="Pfam" id="PF01370">
    <property type="entry name" value="Epimerase"/>
    <property type="match status" value="1"/>
</dbReference>
<feature type="signal peptide" evidence="3">
    <location>
        <begin position="1"/>
        <end position="22"/>
    </location>
</feature>
<dbReference type="EMBL" id="CAMXCT020003580">
    <property type="protein sequence ID" value="CAL1158591.1"/>
    <property type="molecule type" value="Genomic_DNA"/>
</dbReference>
<comment type="caution">
    <text evidence="5">The sequence shown here is derived from an EMBL/GenBank/DDBJ whole genome shotgun (WGS) entry which is preliminary data.</text>
</comment>
<dbReference type="InterPro" id="IPR001509">
    <property type="entry name" value="Epimerase_deHydtase"/>
</dbReference>
<proteinExistence type="predicted"/>
<dbReference type="InterPro" id="IPR036291">
    <property type="entry name" value="NAD(P)-bd_dom_sf"/>
</dbReference>